<sequence>MTAPADVSVVMPAYRNAATIGRALASIAGQTVPPREVIVVDDGSDDDTVAVVKAMAGRMGPVRLRLFTQPNQGAGAARNRAVAVAEGAWLAFLDADDQWLPTKLARSLAESDGLVMSSHNLINVAPDGTESYNDSRARWRRDPADPYRTLFLRGFISSSTVLVRRDALVAAGGFDETLRSAQDYEMWLAVLAGAGDRFRTFGDPLLRYTLAPDGITSRIDRKVACSLAILRRHMGILRRRPGPVLRLVVLRAVIIHYEAIQAYRARRQWGRAALEGLRFPFRLAGLLAALPFARGERPDFLACPHPDCVEVPLCAG</sequence>
<dbReference type="InterPro" id="IPR029044">
    <property type="entry name" value="Nucleotide-diphossugar_trans"/>
</dbReference>
<dbReference type="InterPro" id="IPR050834">
    <property type="entry name" value="Glycosyltransf_2"/>
</dbReference>
<protein>
    <submittedName>
        <fullName evidence="2">Glycosyltransferase family 2 protein</fullName>
    </submittedName>
</protein>
<dbReference type="EMBL" id="JBHUIY010000003">
    <property type="protein sequence ID" value="MFD2232603.1"/>
    <property type="molecule type" value="Genomic_DNA"/>
</dbReference>
<evidence type="ECO:0000259" key="1">
    <source>
        <dbReference type="Pfam" id="PF00535"/>
    </source>
</evidence>
<proteinExistence type="predicted"/>
<dbReference type="PANTHER" id="PTHR43685:SF2">
    <property type="entry name" value="GLYCOSYLTRANSFERASE 2-LIKE DOMAIN-CONTAINING PROTEIN"/>
    <property type="match status" value="1"/>
</dbReference>
<organism evidence="2 3">
    <name type="scientific">Phaeospirillum tilakii</name>
    <dbReference type="NCBI Taxonomy" id="741673"/>
    <lineage>
        <taxon>Bacteria</taxon>
        <taxon>Pseudomonadati</taxon>
        <taxon>Pseudomonadota</taxon>
        <taxon>Alphaproteobacteria</taxon>
        <taxon>Rhodospirillales</taxon>
        <taxon>Rhodospirillaceae</taxon>
        <taxon>Phaeospirillum</taxon>
    </lineage>
</organism>
<dbReference type="Gene3D" id="3.90.550.10">
    <property type="entry name" value="Spore Coat Polysaccharide Biosynthesis Protein SpsA, Chain A"/>
    <property type="match status" value="1"/>
</dbReference>
<reference evidence="3" key="1">
    <citation type="journal article" date="2019" name="Int. J. Syst. Evol. Microbiol.">
        <title>The Global Catalogue of Microorganisms (GCM) 10K type strain sequencing project: providing services to taxonomists for standard genome sequencing and annotation.</title>
        <authorList>
            <consortium name="The Broad Institute Genomics Platform"/>
            <consortium name="The Broad Institute Genome Sequencing Center for Infectious Disease"/>
            <person name="Wu L."/>
            <person name="Ma J."/>
        </authorList>
    </citation>
    <scope>NUCLEOTIDE SEQUENCE [LARGE SCALE GENOMIC DNA]</scope>
    <source>
        <strain evidence="3">KCTC 15012</strain>
    </source>
</reference>
<dbReference type="RefSeq" id="WP_377314063.1">
    <property type="nucleotide sequence ID" value="NZ_JBHUIY010000003.1"/>
</dbReference>
<gene>
    <name evidence="2" type="ORF">ACFSNB_02170</name>
</gene>
<dbReference type="SUPFAM" id="SSF53448">
    <property type="entry name" value="Nucleotide-diphospho-sugar transferases"/>
    <property type="match status" value="1"/>
</dbReference>
<dbReference type="PANTHER" id="PTHR43685">
    <property type="entry name" value="GLYCOSYLTRANSFERASE"/>
    <property type="match status" value="1"/>
</dbReference>
<accession>A0ABW5C9A7</accession>
<dbReference type="Pfam" id="PF00535">
    <property type="entry name" value="Glycos_transf_2"/>
    <property type="match status" value="1"/>
</dbReference>
<dbReference type="InterPro" id="IPR001173">
    <property type="entry name" value="Glyco_trans_2-like"/>
</dbReference>
<feature type="domain" description="Glycosyltransferase 2-like" evidence="1">
    <location>
        <begin position="8"/>
        <end position="110"/>
    </location>
</feature>
<name>A0ABW5C9A7_9PROT</name>
<comment type="caution">
    <text evidence="2">The sequence shown here is derived from an EMBL/GenBank/DDBJ whole genome shotgun (WGS) entry which is preliminary data.</text>
</comment>
<keyword evidence="3" id="KW-1185">Reference proteome</keyword>
<evidence type="ECO:0000313" key="3">
    <source>
        <dbReference type="Proteomes" id="UP001597296"/>
    </source>
</evidence>
<evidence type="ECO:0000313" key="2">
    <source>
        <dbReference type="EMBL" id="MFD2232603.1"/>
    </source>
</evidence>
<dbReference type="Proteomes" id="UP001597296">
    <property type="component" value="Unassembled WGS sequence"/>
</dbReference>